<proteinExistence type="predicted"/>
<dbReference type="AlphaFoldDB" id="A0A8S3FA08"/>
<feature type="non-terminal residue" evidence="1">
    <location>
        <position position="1"/>
    </location>
</feature>
<reference evidence="1" key="1">
    <citation type="submission" date="2021-02" db="EMBL/GenBank/DDBJ databases">
        <authorList>
            <person name="Nowell W R."/>
        </authorList>
    </citation>
    <scope>NUCLEOTIDE SEQUENCE</scope>
</reference>
<sequence length="111" mass="12517">TNGISFQSSALAEYHVRTNSTLFVACRPEYFNFQLKTNLSYVPAATLIRVHDNHHFLLTTLIDGLLIDRISKSESGMYLCMGMIPLPEQLIASFYPIMVFVSDPSCENILI</sequence>
<comment type="caution">
    <text evidence="1">The sequence shown here is derived from an EMBL/GenBank/DDBJ whole genome shotgun (WGS) entry which is preliminary data.</text>
</comment>
<accession>A0A8S3FA08</accession>
<gene>
    <name evidence="1" type="ORF">BYL167_LOCUS65814</name>
</gene>
<dbReference type="EMBL" id="CAJOBH010241770">
    <property type="protein sequence ID" value="CAF5111878.1"/>
    <property type="molecule type" value="Genomic_DNA"/>
</dbReference>
<protein>
    <submittedName>
        <fullName evidence="1">Uncharacterized protein</fullName>
    </submittedName>
</protein>
<evidence type="ECO:0000313" key="2">
    <source>
        <dbReference type="Proteomes" id="UP000681967"/>
    </source>
</evidence>
<organism evidence="1 2">
    <name type="scientific">Rotaria magnacalcarata</name>
    <dbReference type="NCBI Taxonomy" id="392030"/>
    <lineage>
        <taxon>Eukaryota</taxon>
        <taxon>Metazoa</taxon>
        <taxon>Spiralia</taxon>
        <taxon>Gnathifera</taxon>
        <taxon>Rotifera</taxon>
        <taxon>Eurotatoria</taxon>
        <taxon>Bdelloidea</taxon>
        <taxon>Philodinida</taxon>
        <taxon>Philodinidae</taxon>
        <taxon>Rotaria</taxon>
    </lineage>
</organism>
<name>A0A8S3FA08_9BILA</name>
<dbReference type="Proteomes" id="UP000681967">
    <property type="component" value="Unassembled WGS sequence"/>
</dbReference>
<evidence type="ECO:0000313" key="1">
    <source>
        <dbReference type="EMBL" id="CAF5111878.1"/>
    </source>
</evidence>